<feature type="compositionally biased region" description="Polar residues" evidence="1">
    <location>
        <begin position="78"/>
        <end position="91"/>
    </location>
</feature>
<sequence>KVTEGSDLVSEKPTRLFPRGRVRTTTEQLLDTLNSPSTTTKPINRSRFAISRGRNRPTEGNTQRTRLSQVTTEKDSDYGNSTSQLNATGNRYQILRRRKPKNETESSTVESHDVNNITENTSVEVLEDNNVTESTIVNDRSTEANEFLIPQENSSMKSSHFDDSSNTTESLNTDLSTIQSLVNSTELAPSVETNTRNETYSEQVIGSFDSDHNNDTNSDSISSTSELLSEIAISNKSSDSPALDSSIVTEAPLNDLNGSSTTVSANSDNHDRFDDNQSEGEVLNLIASRYSEQSFTGRRGSVRFQGTSVGKEEEILPRNYLSSNGNKVNLVQRRRKVNTLNPEKNLSSGKLSEEPNKNSRRRKVLVRKNKVGSGTEDTLDSSTENNSFSIKSRSTVSSRGRGFTSLNNDKTDKSIKSRVNSATERPLDSSTEIDSFDSIKSRSRGRGFTSSNNDKTDRSSTSRESQFRNPGVRQRTIVRGVKTSVGSKTVDEKNVSSERNGVKDDEKVSRRRKVKVLRSRNLINNVEEGTNLNATKRRVVVKKRQKNDNDVSPDEQIQTLTRRGLSRFPERDLTDLDTGTSLYVQRETDSEDVSRGSFTRSVKDQPPRNSLIGDPTSRGNVKAKDSLLEDIVGVTDEDEDAVSDPSDRPEVGGTRVRVGFRRPATSRPRNPLSTTTEATVSDRPTAKFYRRRVTKYRPEARTTSALQSAATTSPIPDVYDTTVKQRRFEFPRRTVRPSLNSLPQQSALVAATPLPFVEIEDNHSDESLHEVDTETVERQEFYNSQGVEGVEDATLPDLANVAVAAIQSLATAPPSTETVAPATVSTTRRPIQRTTARPPSTSRPPTSSSRSPVRRGPPRPFSKVTTAAPKSQYVSKHKPYDDLAPDYEDYYAEPIDIPLSGKVRIHNDGYIECLDIGNFPHPFACKQFISCAKMENNHLLGWEYTCPRGLSFDP</sequence>
<proteinExistence type="predicted"/>
<feature type="compositionally biased region" description="Polar residues" evidence="1">
    <location>
        <begin position="23"/>
        <end position="43"/>
    </location>
</feature>
<feature type="compositionally biased region" description="Polar residues" evidence="1">
    <location>
        <begin position="812"/>
        <end position="829"/>
    </location>
</feature>
<feature type="region of interest" description="Disordered" evidence="1">
    <location>
        <begin position="812"/>
        <end position="872"/>
    </location>
</feature>
<protein>
    <recommendedName>
        <fullName evidence="2">Chitin-binding type-2 domain-containing protein</fullName>
    </recommendedName>
</protein>
<organism evidence="3">
    <name type="scientific">Graphocephala atropunctata</name>
    <dbReference type="NCBI Taxonomy" id="36148"/>
    <lineage>
        <taxon>Eukaryota</taxon>
        <taxon>Metazoa</taxon>
        <taxon>Ecdysozoa</taxon>
        <taxon>Arthropoda</taxon>
        <taxon>Hexapoda</taxon>
        <taxon>Insecta</taxon>
        <taxon>Pterygota</taxon>
        <taxon>Neoptera</taxon>
        <taxon>Paraneoptera</taxon>
        <taxon>Hemiptera</taxon>
        <taxon>Auchenorrhyncha</taxon>
        <taxon>Membracoidea</taxon>
        <taxon>Cicadellidae</taxon>
        <taxon>Cicadellinae</taxon>
        <taxon>Cicadellini</taxon>
        <taxon>Graphocephala</taxon>
    </lineage>
</organism>
<dbReference type="Gene3D" id="2.170.140.10">
    <property type="entry name" value="Chitin binding domain"/>
    <property type="match status" value="1"/>
</dbReference>
<feature type="non-terminal residue" evidence="3">
    <location>
        <position position="954"/>
    </location>
</feature>
<dbReference type="EMBL" id="GEBQ01020292">
    <property type="protein sequence ID" value="JAT19685.1"/>
    <property type="molecule type" value="Transcribed_RNA"/>
</dbReference>
<feature type="region of interest" description="Disordered" evidence="1">
    <location>
        <begin position="564"/>
        <end position="621"/>
    </location>
</feature>
<feature type="compositionally biased region" description="Polar residues" evidence="1">
    <location>
        <begin position="417"/>
        <end position="433"/>
    </location>
</feature>
<feature type="region of interest" description="Disordered" evidence="1">
    <location>
        <begin position="149"/>
        <end position="172"/>
    </location>
</feature>
<evidence type="ECO:0000259" key="2">
    <source>
        <dbReference type="PROSITE" id="PS50940"/>
    </source>
</evidence>
<feature type="non-terminal residue" evidence="3">
    <location>
        <position position="1"/>
    </location>
</feature>
<dbReference type="PROSITE" id="PS50940">
    <property type="entry name" value="CHIT_BIND_II"/>
    <property type="match status" value="1"/>
</dbReference>
<feature type="compositionally biased region" description="Low complexity" evidence="1">
    <location>
        <begin position="833"/>
        <end position="851"/>
    </location>
</feature>
<feature type="domain" description="Chitin-binding type-2" evidence="2">
    <location>
        <begin position="910"/>
        <end position="954"/>
    </location>
</feature>
<evidence type="ECO:0000313" key="3">
    <source>
        <dbReference type="EMBL" id="JAT19685.1"/>
    </source>
</evidence>
<dbReference type="GO" id="GO:0005576">
    <property type="term" value="C:extracellular region"/>
    <property type="evidence" value="ECO:0007669"/>
    <property type="project" value="InterPro"/>
</dbReference>
<reference evidence="3" key="1">
    <citation type="submission" date="2015-11" db="EMBL/GenBank/DDBJ databases">
        <title>De novo transcriptome assembly of four potential Pierce s Disease insect vectors from Arizona vineyards.</title>
        <authorList>
            <person name="Tassone E.E."/>
        </authorList>
    </citation>
    <scope>NUCLEOTIDE SEQUENCE</scope>
</reference>
<dbReference type="InterPro" id="IPR002557">
    <property type="entry name" value="Chitin-bd_dom"/>
</dbReference>
<feature type="region of interest" description="Disordered" evidence="1">
    <location>
        <begin position="1"/>
        <end position="131"/>
    </location>
</feature>
<feature type="compositionally biased region" description="Basic and acidic residues" evidence="1">
    <location>
        <begin position="489"/>
        <end position="508"/>
    </location>
</feature>
<evidence type="ECO:0000256" key="1">
    <source>
        <dbReference type="SAM" id="MobiDB-lite"/>
    </source>
</evidence>
<dbReference type="SUPFAM" id="SSF57625">
    <property type="entry name" value="Invertebrate chitin-binding proteins"/>
    <property type="match status" value="1"/>
</dbReference>
<feature type="compositionally biased region" description="Polar residues" evidence="1">
    <location>
        <begin position="105"/>
        <end position="131"/>
    </location>
</feature>
<feature type="compositionally biased region" description="Basic residues" evidence="1">
    <location>
        <begin position="358"/>
        <end position="370"/>
    </location>
</feature>
<feature type="compositionally biased region" description="Polar residues" evidence="1">
    <location>
        <begin position="338"/>
        <end position="350"/>
    </location>
</feature>
<feature type="compositionally biased region" description="Basic and acidic residues" evidence="1">
    <location>
        <begin position="1"/>
        <end position="14"/>
    </location>
</feature>
<feature type="region of interest" description="Disordered" evidence="1">
    <location>
        <begin position="255"/>
        <end position="276"/>
    </location>
</feature>
<dbReference type="GO" id="GO:0008061">
    <property type="term" value="F:chitin binding"/>
    <property type="evidence" value="ECO:0007669"/>
    <property type="project" value="InterPro"/>
</dbReference>
<dbReference type="InterPro" id="IPR036508">
    <property type="entry name" value="Chitin-bd_dom_sf"/>
</dbReference>
<feature type="compositionally biased region" description="Polar residues" evidence="1">
    <location>
        <begin position="58"/>
        <end position="71"/>
    </location>
</feature>
<feature type="compositionally biased region" description="Polar residues" evidence="1">
    <location>
        <begin position="863"/>
        <end position="872"/>
    </location>
</feature>
<feature type="region of interest" description="Disordered" evidence="1">
    <location>
        <begin position="333"/>
        <end position="512"/>
    </location>
</feature>
<gene>
    <name evidence="3" type="ORF">g.35389</name>
</gene>
<name>A0A1B6L7Q3_9HEMI</name>
<dbReference type="AlphaFoldDB" id="A0A1B6L7Q3"/>
<feature type="compositionally biased region" description="Polar residues" evidence="1">
    <location>
        <begin position="380"/>
        <end position="408"/>
    </location>
</feature>
<feature type="compositionally biased region" description="Polar residues" evidence="1">
    <location>
        <begin position="256"/>
        <end position="267"/>
    </location>
</feature>
<accession>A0A1B6L7Q3</accession>